<protein>
    <submittedName>
        <fullName evidence="1">Uncharacterized protein</fullName>
    </submittedName>
</protein>
<evidence type="ECO:0000313" key="2">
    <source>
        <dbReference type="Proteomes" id="UP001281614"/>
    </source>
</evidence>
<dbReference type="EMBL" id="VYYT01000456">
    <property type="protein sequence ID" value="KAK2734779.1"/>
    <property type="molecule type" value="Genomic_DNA"/>
</dbReference>
<evidence type="ECO:0000313" key="1">
    <source>
        <dbReference type="EMBL" id="KAK2734779.1"/>
    </source>
</evidence>
<dbReference type="AlphaFoldDB" id="A0AAD9Y4P1"/>
<reference evidence="1" key="1">
    <citation type="submission" date="2023-02" db="EMBL/GenBank/DDBJ databases">
        <title>Colletotrichum kahawae CIFC_Que2 genome sequencing and assembly.</title>
        <authorList>
            <person name="Baroncelli R."/>
        </authorList>
    </citation>
    <scope>NUCLEOTIDE SEQUENCE</scope>
    <source>
        <strain evidence="1">CIFC_Que2</strain>
    </source>
</reference>
<proteinExistence type="predicted"/>
<name>A0AAD9Y4P1_COLKA</name>
<keyword evidence="2" id="KW-1185">Reference proteome</keyword>
<dbReference type="Proteomes" id="UP001281614">
    <property type="component" value="Unassembled WGS sequence"/>
</dbReference>
<accession>A0AAD9Y4P1</accession>
<organism evidence="1 2">
    <name type="scientific">Colletotrichum kahawae</name>
    <name type="common">Coffee berry disease fungus</name>
    <dbReference type="NCBI Taxonomy" id="34407"/>
    <lineage>
        <taxon>Eukaryota</taxon>
        <taxon>Fungi</taxon>
        <taxon>Dikarya</taxon>
        <taxon>Ascomycota</taxon>
        <taxon>Pezizomycotina</taxon>
        <taxon>Sordariomycetes</taxon>
        <taxon>Hypocreomycetidae</taxon>
        <taxon>Glomerellales</taxon>
        <taxon>Glomerellaceae</taxon>
        <taxon>Colletotrichum</taxon>
        <taxon>Colletotrichum gloeosporioides species complex</taxon>
    </lineage>
</organism>
<comment type="caution">
    <text evidence="1">The sequence shown here is derived from an EMBL/GenBank/DDBJ whole genome shotgun (WGS) entry which is preliminary data.</text>
</comment>
<sequence length="69" mass="7671">MPKGARQRRPALDACTTNEVQGWEEKRSASLVASPGVWIARPSNAASVYSGKRHSRRYDSLVQLPFWAA</sequence>
<gene>
    <name evidence="1" type="ORF">CKAH01_08013</name>
</gene>